<feature type="region of interest" description="Disordered" evidence="1">
    <location>
        <begin position="1"/>
        <end position="28"/>
    </location>
</feature>
<gene>
    <name evidence="3" type="ORF">LARI1_G002588</name>
</gene>
<dbReference type="OrthoDB" id="5412288at2759"/>
<evidence type="ECO:0000313" key="3">
    <source>
        <dbReference type="EMBL" id="TVY19251.1"/>
    </source>
</evidence>
<feature type="compositionally biased region" description="Basic and acidic residues" evidence="1">
    <location>
        <begin position="585"/>
        <end position="600"/>
    </location>
</feature>
<feature type="compositionally biased region" description="Low complexity" evidence="1">
    <location>
        <begin position="353"/>
        <end position="364"/>
    </location>
</feature>
<organism evidence="3 4">
    <name type="scientific">Lachnellula arida</name>
    <dbReference type="NCBI Taxonomy" id="1316785"/>
    <lineage>
        <taxon>Eukaryota</taxon>
        <taxon>Fungi</taxon>
        <taxon>Dikarya</taxon>
        <taxon>Ascomycota</taxon>
        <taxon>Pezizomycotina</taxon>
        <taxon>Leotiomycetes</taxon>
        <taxon>Helotiales</taxon>
        <taxon>Lachnaceae</taxon>
        <taxon>Lachnellula</taxon>
    </lineage>
</organism>
<proteinExistence type="predicted"/>
<feature type="region of interest" description="Disordered" evidence="1">
    <location>
        <begin position="327"/>
        <end position="379"/>
    </location>
</feature>
<reference evidence="3 4" key="1">
    <citation type="submission" date="2018-05" db="EMBL/GenBank/DDBJ databases">
        <title>Whole genome sequencing for identification of molecular markers to develop diagnostic detection tools for the regulated plant pathogen Lachnellula willkommii.</title>
        <authorList>
            <person name="Giroux E."/>
            <person name="Bilodeau G."/>
        </authorList>
    </citation>
    <scope>NUCLEOTIDE SEQUENCE [LARGE SCALE GENOMIC DNA]</scope>
    <source>
        <strain evidence="3 4">CBS 203.66</strain>
    </source>
</reference>
<accession>A0A8T9BIR1</accession>
<evidence type="ECO:0000259" key="2">
    <source>
        <dbReference type="Pfam" id="PF10680"/>
    </source>
</evidence>
<feature type="compositionally biased region" description="Basic and acidic residues" evidence="1">
    <location>
        <begin position="143"/>
        <end position="153"/>
    </location>
</feature>
<feature type="compositionally biased region" description="Low complexity" evidence="1">
    <location>
        <begin position="451"/>
        <end position="462"/>
    </location>
</feature>
<feature type="compositionally biased region" description="Basic and acidic residues" evidence="1">
    <location>
        <begin position="265"/>
        <end position="278"/>
    </location>
</feature>
<feature type="compositionally biased region" description="Acidic residues" evidence="1">
    <location>
        <begin position="241"/>
        <end position="254"/>
    </location>
</feature>
<dbReference type="InterPro" id="IPR019622">
    <property type="entry name" value="Rrn9_dom"/>
</dbReference>
<feature type="compositionally biased region" description="Basic and acidic residues" evidence="1">
    <location>
        <begin position="366"/>
        <end position="379"/>
    </location>
</feature>
<evidence type="ECO:0000256" key="1">
    <source>
        <dbReference type="SAM" id="MobiDB-lite"/>
    </source>
</evidence>
<feature type="region of interest" description="Disordered" evidence="1">
    <location>
        <begin position="143"/>
        <end position="202"/>
    </location>
</feature>
<name>A0A8T9BIR1_9HELO</name>
<feature type="region of interest" description="Disordered" evidence="1">
    <location>
        <begin position="63"/>
        <end position="112"/>
    </location>
</feature>
<feature type="region of interest" description="Disordered" evidence="1">
    <location>
        <begin position="228"/>
        <end position="312"/>
    </location>
</feature>
<feature type="compositionally biased region" description="Basic residues" evidence="1">
    <location>
        <begin position="292"/>
        <end position="305"/>
    </location>
</feature>
<comment type="caution">
    <text evidence="3">The sequence shown here is derived from an EMBL/GenBank/DDBJ whole genome shotgun (WGS) entry which is preliminary data.</text>
</comment>
<dbReference type="Pfam" id="PF10680">
    <property type="entry name" value="RRN9"/>
    <property type="match status" value="1"/>
</dbReference>
<evidence type="ECO:0000313" key="4">
    <source>
        <dbReference type="Proteomes" id="UP000469559"/>
    </source>
</evidence>
<dbReference type="Proteomes" id="UP000469559">
    <property type="component" value="Unassembled WGS sequence"/>
</dbReference>
<sequence>MSDHSNSSDPEEPELSRINRWTGAPSTWQSITAPERDLAASLDALRDRDLGIHLYNAHALKKRAVSGVRQEDEDAAEPFVPPKSWTAWPFPPEDVPREGEPITGEDSDEAYTFRRREKERASGVLEDVLLGISLKSAKERFEAREWASEKERDLDDPDGDEDGLVAPPEEHGSENGEPIIKEQTPEKPFLHPVVSADDERSREILRPTIRHTLSKLDDVLMALHHARKTCRRYSSVSAPNTDDEEDSSGEEDEEGSAKRPKGRPKKFENLTHRSRPEEVEQEANMSAEVLRAKKPGRGRKPKQYPRHAGETDHQYLVRIARLQKKPIPIFSSEETAAPSIIAKPPKKTPVPKLPAARKSPARSPSSRKDRIPLKEADRRSQRNLGLRDWSEVLGSAALVKFPPDVIARATQRCANLFGESMTMRTMIEAPFRDENPDTLTTYQPEAIPDFESSLSESESGNSEESEQHHFVKQAKPLGNAPKKEVCYCLIKNCPRQVRGFGSLQDMRAHLRRGHKMSKEQIAEFEVPSDEEMDGAVHVDGFLGIKKRTLRGRDKGKRKRRRRASGTGNREDEGKDEEGSTSEESGSDKASDGQAIVREDGGDTGSDNEDS</sequence>
<feature type="region of interest" description="Disordered" evidence="1">
    <location>
        <begin position="549"/>
        <end position="610"/>
    </location>
</feature>
<feature type="region of interest" description="Disordered" evidence="1">
    <location>
        <begin position="451"/>
        <end position="476"/>
    </location>
</feature>
<feature type="compositionally biased region" description="Acidic residues" evidence="1">
    <location>
        <begin position="154"/>
        <end position="163"/>
    </location>
</feature>
<feature type="compositionally biased region" description="Basic residues" evidence="1">
    <location>
        <begin position="549"/>
        <end position="563"/>
    </location>
</feature>
<dbReference type="AlphaFoldDB" id="A0A8T9BIR1"/>
<keyword evidence="4" id="KW-1185">Reference proteome</keyword>
<feature type="compositionally biased region" description="Basic and acidic residues" evidence="1">
    <location>
        <begin position="168"/>
        <end position="189"/>
    </location>
</feature>
<protein>
    <recommendedName>
        <fullName evidence="2">Rrn9 domain-containing protein</fullName>
    </recommendedName>
</protein>
<dbReference type="EMBL" id="QGMF01000119">
    <property type="protein sequence ID" value="TVY19251.1"/>
    <property type="molecule type" value="Genomic_DNA"/>
</dbReference>
<feature type="domain" description="Rrn9" evidence="2">
    <location>
        <begin position="42"/>
        <end position="100"/>
    </location>
</feature>